<feature type="region of interest" description="Disordered" evidence="1">
    <location>
        <begin position="100"/>
        <end position="140"/>
    </location>
</feature>
<evidence type="ECO:0000313" key="3">
    <source>
        <dbReference type="Proteomes" id="UP001140091"/>
    </source>
</evidence>
<protein>
    <submittedName>
        <fullName evidence="2">Uncharacterized protein</fullName>
    </submittedName>
</protein>
<feature type="compositionally biased region" description="Low complexity" evidence="1">
    <location>
        <begin position="100"/>
        <end position="111"/>
    </location>
</feature>
<feature type="compositionally biased region" description="Basic and acidic residues" evidence="1">
    <location>
        <begin position="19"/>
        <end position="34"/>
    </location>
</feature>
<dbReference type="OrthoDB" id="3071011at2759"/>
<evidence type="ECO:0000313" key="2">
    <source>
        <dbReference type="EMBL" id="KAJ2927521.1"/>
    </source>
</evidence>
<dbReference type="Proteomes" id="UP001140091">
    <property type="component" value="Unassembled WGS sequence"/>
</dbReference>
<feature type="compositionally biased region" description="Polar residues" evidence="1">
    <location>
        <begin position="206"/>
        <end position="218"/>
    </location>
</feature>
<gene>
    <name evidence="2" type="ORF">H1R20_g9577</name>
</gene>
<sequence length="402" mass="41349">MSLRRKSSAPLNAPAPEVESAKEDGDEGKKERRASVLSRGSGTQKRVLRKHSSATRSSILLGAGVDENGFIVIGEDDIEVSQYSGRAHVIHVVPFNAASSISSASTSPNPNRSSVGMVRSPPSPSLRHSAGKAKMIQKSSSKPMLVKSIEQFLVAFAYPVQSLGALSASATPTGPSPTGSRASSRSSVIPSANASSVALQPPSPSTPGSKRSSVLSVTGPNGNPGEGEGKSVPFVLKSGSFAASLSLPHHHHPSSSSSRAQSHTLVEWILFGGLDSEKEMSLSPKVWLDVDSAAAAAAGGSGGQIVCGGTGLPMPVMVSWNSGEGVVSSVKELDEEGKPTLINAFDLGVVSDVLLLLLLFNRSIECGFDEGAIAASEALGRAESVVDQGTGVRFTSTSISLN</sequence>
<proteinExistence type="predicted"/>
<keyword evidence="3" id="KW-1185">Reference proteome</keyword>
<name>A0A9W8J1U9_9AGAR</name>
<dbReference type="AlphaFoldDB" id="A0A9W8J1U9"/>
<dbReference type="EMBL" id="JANBPK010000982">
    <property type="protein sequence ID" value="KAJ2927521.1"/>
    <property type="molecule type" value="Genomic_DNA"/>
</dbReference>
<feature type="non-terminal residue" evidence="2">
    <location>
        <position position="402"/>
    </location>
</feature>
<accession>A0A9W8J1U9</accession>
<feature type="region of interest" description="Disordered" evidence="1">
    <location>
        <begin position="168"/>
        <end position="232"/>
    </location>
</feature>
<organism evidence="2 3">
    <name type="scientific">Candolleomyces eurysporus</name>
    <dbReference type="NCBI Taxonomy" id="2828524"/>
    <lineage>
        <taxon>Eukaryota</taxon>
        <taxon>Fungi</taxon>
        <taxon>Dikarya</taxon>
        <taxon>Basidiomycota</taxon>
        <taxon>Agaricomycotina</taxon>
        <taxon>Agaricomycetes</taxon>
        <taxon>Agaricomycetidae</taxon>
        <taxon>Agaricales</taxon>
        <taxon>Agaricineae</taxon>
        <taxon>Psathyrellaceae</taxon>
        <taxon>Candolleomyces</taxon>
    </lineage>
</organism>
<reference evidence="2" key="1">
    <citation type="submission" date="2022-06" db="EMBL/GenBank/DDBJ databases">
        <title>Genome Sequence of Candolleomyces eurysporus.</title>
        <authorList>
            <person name="Buettner E."/>
        </authorList>
    </citation>
    <scope>NUCLEOTIDE SEQUENCE</scope>
    <source>
        <strain evidence="2">VTCC 930004</strain>
    </source>
</reference>
<feature type="region of interest" description="Disordered" evidence="1">
    <location>
        <begin position="1"/>
        <end position="52"/>
    </location>
</feature>
<feature type="compositionally biased region" description="Low complexity" evidence="1">
    <location>
        <begin position="168"/>
        <end position="198"/>
    </location>
</feature>
<comment type="caution">
    <text evidence="2">The sequence shown here is derived from an EMBL/GenBank/DDBJ whole genome shotgun (WGS) entry which is preliminary data.</text>
</comment>
<evidence type="ECO:0000256" key="1">
    <source>
        <dbReference type="SAM" id="MobiDB-lite"/>
    </source>
</evidence>